<sequence length="205" mass="24297">MVTSCYEERKLFRSRPMHYVVFDEAHMLKNMKTQRYENLITINAAHRILLTGTPLQNNLLELMSLLIFVMPHMFFNRMDTIKMIFGKSHKEQATFEVEQVDQAKRIISPFMLRRLKKDVLTELPKKTALVIKVPMIPSQAEKYRGLMEDFKKTANPEGSNRSNEISHMSMFMMLRKMANHPLGLRYYFQENTLTCRPRDESINRF</sequence>
<dbReference type="InterPro" id="IPR027417">
    <property type="entry name" value="P-loop_NTPase"/>
</dbReference>
<organism evidence="2 3">
    <name type="scientific">Diaphorina citri</name>
    <name type="common">Asian citrus psyllid</name>
    <dbReference type="NCBI Taxonomy" id="121845"/>
    <lineage>
        <taxon>Eukaryota</taxon>
        <taxon>Metazoa</taxon>
        <taxon>Ecdysozoa</taxon>
        <taxon>Arthropoda</taxon>
        <taxon>Hexapoda</taxon>
        <taxon>Insecta</taxon>
        <taxon>Pterygota</taxon>
        <taxon>Neoptera</taxon>
        <taxon>Paraneoptera</taxon>
        <taxon>Hemiptera</taxon>
        <taxon>Sternorrhyncha</taxon>
        <taxon>Psylloidea</taxon>
        <taxon>Psyllidae</taxon>
        <taxon>Diaphorininae</taxon>
        <taxon>Diaphorina</taxon>
    </lineage>
</organism>
<dbReference type="RefSeq" id="XP_017304424.1">
    <property type="nucleotide sequence ID" value="XM_017448935.1"/>
</dbReference>
<dbReference type="GeneID" id="103522013"/>
<accession>A0A1S4EQE6</accession>
<keyword evidence="2" id="KW-1185">Reference proteome</keyword>
<evidence type="ECO:0000313" key="3">
    <source>
        <dbReference type="RefSeq" id="XP_017304424.1"/>
    </source>
</evidence>
<dbReference type="Proteomes" id="UP000079169">
    <property type="component" value="Unplaced"/>
</dbReference>
<dbReference type="Gene3D" id="3.40.50.300">
    <property type="entry name" value="P-loop containing nucleotide triphosphate hydrolases"/>
    <property type="match status" value="1"/>
</dbReference>
<dbReference type="AlphaFoldDB" id="A0A1S4EQE6"/>
<dbReference type="OMA" id="ENTLTCR"/>
<dbReference type="Pfam" id="PF00176">
    <property type="entry name" value="SNF2-rel_dom"/>
    <property type="match status" value="1"/>
</dbReference>
<dbReference type="STRING" id="121845.A0A1S4EQE6"/>
<proteinExistence type="predicted"/>
<dbReference type="PROSITE" id="PS51192">
    <property type="entry name" value="HELICASE_ATP_BIND_1"/>
    <property type="match status" value="1"/>
</dbReference>
<gene>
    <name evidence="3" type="primary">LOC103522013</name>
</gene>
<protein>
    <submittedName>
        <fullName evidence="3">SWI/SNF-related matrix-associated actin-dependent regulator of chromatin subfamily A containing DEAD/H box 1 homolog</fullName>
    </submittedName>
</protein>
<evidence type="ECO:0000313" key="2">
    <source>
        <dbReference type="Proteomes" id="UP000079169"/>
    </source>
</evidence>
<dbReference type="InterPro" id="IPR014001">
    <property type="entry name" value="Helicase_ATP-bd"/>
</dbReference>
<dbReference type="PANTHER" id="PTHR10799">
    <property type="entry name" value="SNF2/RAD54 HELICASE FAMILY"/>
    <property type="match status" value="1"/>
</dbReference>
<dbReference type="Gene3D" id="3.40.50.10810">
    <property type="entry name" value="Tandem AAA-ATPase domain"/>
    <property type="match status" value="1"/>
</dbReference>
<reference evidence="3" key="1">
    <citation type="submission" date="2025-08" db="UniProtKB">
        <authorList>
            <consortium name="RefSeq"/>
        </authorList>
    </citation>
    <scope>IDENTIFICATION</scope>
</reference>
<dbReference type="InterPro" id="IPR000330">
    <property type="entry name" value="SNF2_N"/>
</dbReference>
<dbReference type="SUPFAM" id="SSF52540">
    <property type="entry name" value="P-loop containing nucleoside triphosphate hydrolases"/>
    <property type="match status" value="1"/>
</dbReference>
<name>A0A1S4EQE6_DIACI</name>
<evidence type="ECO:0000259" key="1">
    <source>
        <dbReference type="PROSITE" id="PS51192"/>
    </source>
</evidence>
<dbReference type="InterPro" id="IPR038718">
    <property type="entry name" value="SNF2-like_sf"/>
</dbReference>
<dbReference type="KEGG" id="dci:103522013"/>
<dbReference type="GO" id="GO:0005524">
    <property type="term" value="F:ATP binding"/>
    <property type="evidence" value="ECO:0007669"/>
    <property type="project" value="InterPro"/>
</dbReference>
<feature type="domain" description="Helicase ATP-binding" evidence="1">
    <location>
        <begin position="1"/>
        <end position="72"/>
    </location>
</feature>
<dbReference type="PaxDb" id="121845-A0A1S4EQE6"/>